<accession>A0AAV6IMT5</accession>
<organism evidence="1 2">
    <name type="scientific">Rhododendron griersonianum</name>
    <dbReference type="NCBI Taxonomy" id="479676"/>
    <lineage>
        <taxon>Eukaryota</taxon>
        <taxon>Viridiplantae</taxon>
        <taxon>Streptophyta</taxon>
        <taxon>Embryophyta</taxon>
        <taxon>Tracheophyta</taxon>
        <taxon>Spermatophyta</taxon>
        <taxon>Magnoliopsida</taxon>
        <taxon>eudicotyledons</taxon>
        <taxon>Gunneridae</taxon>
        <taxon>Pentapetalae</taxon>
        <taxon>asterids</taxon>
        <taxon>Ericales</taxon>
        <taxon>Ericaceae</taxon>
        <taxon>Ericoideae</taxon>
        <taxon>Rhodoreae</taxon>
        <taxon>Rhododendron</taxon>
    </lineage>
</organism>
<proteinExistence type="predicted"/>
<reference evidence="1" key="1">
    <citation type="submission" date="2020-08" db="EMBL/GenBank/DDBJ databases">
        <title>Plant Genome Project.</title>
        <authorList>
            <person name="Zhang R.-G."/>
        </authorList>
    </citation>
    <scope>NUCLEOTIDE SEQUENCE</scope>
    <source>
        <strain evidence="1">WSP0</strain>
        <tissue evidence="1">Leaf</tissue>
    </source>
</reference>
<gene>
    <name evidence="1" type="ORF">RHGRI_029774</name>
</gene>
<dbReference type="Proteomes" id="UP000823749">
    <property type="component" value="Chromosome 10"/>
</dbReference>
<dbReference type="AlphaFoldDB" id="A0AAV6IMT5"/>
<sequence length="87" mass="10540">MEQRYLYASNEQFFKVILHMFKLCLDSYRLLQANNYLSLLYTRCIATCKARLSCPLWRSILIVSEIINVDERTKNCMHKFDQRFDHK</sequence>
<comment type="caution">
    <text evidence="1">The sequence shown here is derived from an EMBL/GenBank/DDBJ whole genome shotgun (WGS) entry which is preliminary data.</text>
</comment>
<keyword evidence="2" id="KW-1185">Reference proteome</keyword>
<protein>
    <submittedName>
        <fullName evidence="1">Uncharacterized protein</fullName>
    </submittedName>
</protein>
<dbReference type="EMBL" id="JACTNZ010000010">
    <property type="protein sequence ID" value="KAG5529195.1"/>
    <property type="molecule type" value="Genomic_DNA"/>
</dbReference>
<name>A0AAV6IMT5_9ERIC</name>
<evidence type="ECO:0000313" key="2">
    <source>
        <dbReference type="Proteomes" id="UP000823749"/>
    </source>
</evidence>
<evidence type="ECO:0000313" key="1">
    <source>
        <dbReference type="EMBL" id="KAG5529195.1"/>
    </source>
</evidence>